<evidence type="ECO:0000313" key="1">
    <source>
        <dbReference type="EMBL" id="KAK0177227.1"/>
    </source>
</evidence>
<dbReference type="AlphaFoldDB" id="A0AA39FWM8"/>
<evidence type="ECO:0000313" key="2">
    <source>
        <dbReference type="Proteomes" id="UP001168990"/>
    </source>
</evidence>
<gene>
    <name evidence="1" type="ORF">PV328_001303</name>
</gene>
<dbReference type="Proteomes" id="UP001168990">
    <property type="component" value="Unassembled WGS sequence"/>
</dbReference>
<organism evidence="1 2">
    <name type="scientific">Microctonus aethiopoides</name>
    <dbReference type="NCBI Taxonomy" id="144406"/>
    <lineage>
        <taxon>Eukaryota</taxon>
        <taxon>Metazoa</taxon>
        <taxon>Ecdysozoa</taxon>
        <taxon>Arthropoda</taxon>
        <taxon>Hexapoda</taxon>
        <taxon>Insecta</taxon>
        <taxon>Pterygota</taxon>
        <taxon>Neoptera</taxon>
        <taxon>Endopterygota</taxon>
        <taxon>Hymenoptera</taxon>
        <taxon>Apocrita</taxon>
        <taxon>Ichneumonoidea</taxon>
        <taxon>Braconidae</taxon>
        <taxon>Euphorinae</taxon>
        <taxon>Microctonus</taxon>
    </lineage>
</organism>
<reference evidence="1" key="2">
    <citation type="submission" date="2023-03" db="EMBL/GenBank/DDBJ databases">
        <authorList>
            <person name="Inwood S.N."/>
            <person name="Skelly J.G."/>
            <person name="Guhlin J."/>
            <person name="Harrop T.W.R."/>
            <person name="Goldson S.G."/>
            <person name="Dearden P.K."/>
        </authorList>
    </citation>
    <scope>NUCLEOTIDE SEQUENCE</scope>
    <source>
        <strain evidence="1">Irish</strain>
        <tissue evidence="1">Whole body</tissue>
    </source>
</reference>
<dbReference type="EMBL" id="JAQQBS010000001">
    <property type="protein sequence ID" value="KAK0177227.1"/>
    <property type="molecule type" value="Genomic_DNA"/>
</dbReference>
<comment type="caution">
    <text evidence="1">The sequence shown here is derived from an EMBL/GenBank/DDBJ whole genome shotgun (WGS) entry which is preliminary data.</text>
</comment>
<keyword evidence="2" id="KW-1185">Reference proteome</keyword>
<reference evidence="1" key="1">
    <citation type="journal article" date="2023" name="bioRxiv">
        <title>Scaffold-level genome assemblies of two parasitoid biocontrol wasps reveal the parthenogenesis mechanism and an associated novel virus.</title>
        <authorList>
            <person name="Inwood S."/>
            <person name="Skelly J."/>
            <person name="Guhlin J."/>
            <person name="Harrop T."/>
            <person name="Goldson S."/>
            <person name="Dearden P."/>
        </authorList>
    </citation>
    <scope>NUCLEOTIDE SEQUENCE</scope>
    <source>
        <strain evidence="1">Irish</strain>
        <tissue evidence="1">Whole body</tissue>
    </source>
</reference>
<name>A0AA39FWM8_9HYME</name>
<protein>
    <submittedName>
        <fullName evidence="1">Uncharacterized protein</fullName>
    </submittedName>
</protein>
<sequence length="173" mass="19786">MTIRQNSSEVVSELNDIWTEDILKKSTILDNQNIDESMECREDINGNELRKFILHDTLSQNSDASNIISLYSQLSIGTELKRNHFDFKDEMEIPKTKIAKNDLMARKLVSVLDRTNTSDKSAMYIISSVISMIDEGTRVKQVETIHGVLKEWILSTPLKHFSLRASEKLPVCI</sequence>
<proteinExistence type="predicted"/>
<accession>A0AA39FWM8</accession>